<evidence type="ECO:0000259" key="7">
    <source>
        <dbReference type="Pfam" id="PF01432"/>
    </source>
</evidence>
<dbReference type="GO" id="GO:0004222">
    <property type="term" value="F:metalloendopeptidase activity"/>
    <property type="evidence" value="ECO:0007669"/>
    <property type="project" value="InterPro"/>
</dbReference>
<dbReference type="SUPFAM" id="SSF55486">
    <property type="entry name" value="Metalloproteases ('zincins'), catalytic domain"/>
    <property type="match status" value="1"/>
</dbReference>
<evidence type="ECO:0000256" key="2">
    <source>
        <dbReference type="ARBA" id="ARBA00022670"/>
    </source>
</evidence>
<dbReference type="InterPro" id="IPR001567">
    <property type="entry name" value="Pept_M3A_M3B_dom"/>
</dbReference>
<gene>
    <name evidence="8" type="ORF">METZ01_LOCUS497762</name>
</gene>
<dbReference type="PANTHER" id="PTHR11804:SF84">
    <property type="entry name" value="SACCHAROLYSIN"/>
    <property type="match status" value="1"/>
</dbReference>
<name>A0A383DM20_9ZZZZ</name>
<sequence length="229" mass="26087">YPSLLSHDDVETLFHEFGHLIHDMLSKTELISQSGTSVSMDFVEAPSQMLENWVWKKESLGLFAKHYKTGEVIPDTLVDRMLAARNLQSGNDLLQQIFYGMLDLTLYDGYDPGGLLSTTDIVIQLQNSITHYPYFEGTHQQASFDHLLDYSASYYGYLWSEVYSHDMFSVFEDGGLFNSAIGGRYRQEILEKGGSEDPMKLVINFLGRQPNNQAFLRSLGIDKMTEEEL</sequence>
<evidence type="ECO:0000256" key="5">
    <source>
        <dbReference type="ARBA" id="ARBA00022833"/>
    </source>
</evidence>
<dbReference type="GO" id="GO:0006518">
    <property type="term" value="P:peptide metabolic process"/>
    <property type="evidence" value="ECO:0007669"/>
    <property type="project" value="TreeGrafter"/>
</dbReference>
<dbReference type="Gene3D" id="1.10.1370.40">
    <property type="match status" value="2"/>
</dbReference>
<reference evidence="8" key="1">
    <citation type="submission" date="2018-05" db="EMBL/GenBank/DDBJ databases">
        <authorList>
            <person name="Lanie J.A."/>
            <person name="Ng W.-L."/>
            <person name="Kazmierczak K.M."/>
            <person name="Andrzejewski T.M."/>
            <person name="Davidsen T.M."/>
            <person name="Wayne K.J."/>
            <person name="Tettelin H."/>
            <person name="Glass J.I."/>
            <person name="Rusch D."/>
            <person name="Podicherti R."/>
            <person name="Tsui H.-C.T."/>
            <person name="Winkler M.E."/>
        </authorList>
    </citation>
    <scope>NUCLEOTIDE SEQUENCE</scope>
</reference>
<keyword evidence="5" id="KW-0862">Zinc</keyword>
<keyword evidence="3" id="KW-0479">Metal-binding</keyword>
<dbReference type="GO" id="GO:0046872">
    <property type="term" value="F:metal ion binding"/>
    <property type="evidence" value="ECO:0007669"/>
    <property type="project" value="UniProtKB-KW"/>
</dbReference>
<dbReference type="AlphaFoldDB" id="A0A383DM20"/>
<accession>A0A383DM20</accession>
<keyword evidence="4" id="KW-0378">Hydrolase</keyword>
<protein>
    <recommendedName>
        <fullName evidence="7">Peptidase M3A/M3B catalytic domain-containing protein</fullName>
    </recommendedName>
</protein>
<organism evidence="8">
    <name type="scientific">marine metagenome</name>
    <dbReference type="NCBI Taxonomy" id="408172"/>
    <lineage>
        <taxon>unclassified sequences</taxon>
        <taxon>metagenomes</taxon>
        <taxon>ecological metagenomes</taxon>
    </lineage>
</organism>
<dbReference type="EMBL" id="UINC01218045">
    <property type="protein sequence ID" value="SVE44908.1"/>
    <property type="molecule type" value="Genomic_DNA"/>
</dbReference>
<dbReference type="PANTHER" id="PTHR11804">
    <property type="entry name" value="PROTEASE M3 THIMET OLIGOPEPTIDASE-RELATED"/>
    <property type="match status" value="1"/>
</dbReference>
<keyword evidence="2" id="KW-0645">Protease</keyword>
<comment type="cofactor">
    <cofactor evidence="1">
        <name>Zn(2+)</name>
        <dbReference type="ChEBI" id="CHEBI:29105"/>
    </cofactor>
</comment>
<evidence type="ECO:0000256" key="1">
    <source>
        <dbReference type="ARBA" id="ARBA00001947"/>
    </source>
</evidence>
<dbReference type="InterPro" id="IPR045090">
    <property type="entry name" value="Pept_M3A_M3B"/>
</dbReference>
<evidence type="ECO:0000256" key="3">
    <source>
        <dbReference type="ARBA" id="ARBA00022723"/>
    </source>
</evidence>
<feature type="non-terminal residue" evidence="8">
    <location>
        <position position="1"/>
    </location>
</feature>
<evidence type="ECO:0000313" key="8">
    <source>
        <dbReference type="EMBL" id="SVE44908.1"/>
    </source>
</evidence>
<evidence type="ECO:0000256" key="6">
    <source>
        <dbReference type="ARBA" id="ARBA00023049"/>
    </source>
</evidence>
<proteinExistence type="predicted"/>
<feature type="domain" description="Peptidase M3A/M3B catalytic" evidence="7">
    <location>
        <begin position="2"/>
        <end position="220"/>
    </location>
</feature>
<dbReference type="GO" id="GO:0006508">
    <property type="term" value="P:proteolysis"/>
    <property type="evidence" value="ECO:0007669"/>
    <property type="project" value="UniProtKB-KW"/>
</dbReference>
<dbReference type="Pfam" id="PF01432">
    <property type="entry name" value="Peptidase_M3"/>
    <property type="match status" value="1"/>
</dbReference>
<evidence type="ECO:0000256" key="4">
    <source>
        <dbReference type="ARBA" id="ARBA00022801"/>
    </source>
</evidence>
<keyword evidence="6" id="KW-0482">Metalloprotease</keyword>